<evidence type="ECO:0000313" key="3">
    <source>
        <dbReference type="EMBL" id="SHG70254.1"/>
    </source>
</evidence>
<dbReference type="PROSITE" id="PS50206">
    <property type="entry name" value="RHODANESE_3"/>
    <property type="match status" value="1"/>
</dbReference>
<dbReference type="InterPro" id="IPR050229">
    <property type="entry name" value="GlpE_sulfurtransferase"/>
</dbReference>
<dbReference type="InterPro" id="IPR036873">
    <property type="entry name" value="Rhodanese-like_dom_sf"/>
</dbReference>
<dbReference type="PANTHER" id="PTHR43031:SF1">
    <property type="entry name" value="PYRIDINE NUCLEOTIDE-DISULPHIDE OXIDOREDUCTASE"/>
    <property type="match status" value="1"/>
</dbReference>
<dbReference type="Proteomes" id="UP000184520">
    <property type="component" value="Unassembled WGS sequence"/>
</dbReference>
<organism evidence="3 4">
    <name type="scientific">Marisediminitalea aggregata</name>
    <dbReference type="NCBI Taxonomy" id="634436"/>
    <lineage>
        <taxon>Bacteria</taxon>
        <taxon>Pseudomonadati</taxon>
        <taxon>Pseudomonadota</taxon>
        <taxon>Gammaproteobacteria</taxon>
        <taxon>Alteromonadales</taxon>
        <taxon>Alteromonadaceae</taxon>
        <taxon>Marisediminitalea</taxon>
    </lineage>
</organism>
<dbReference type="RefSeq" id="WP_073323545.1">
    <property type="nucleotide sequence ID" value="NZ_FQWD01000004.1"/>
</dbReference>
<keyword evidence="1" id="KW-0732">Signal</keyword>
<keyword evidence="4" id="KW-1185">Reference proteome</keyword>
<evidence type="ECO:0000259" key="2">
    <source>
        <dbReference type="PROSITE" id="PS50206"/>
    </source>
</evidence>
<keyword evidence="3" id="KW-0808">Transferase</keyword>
<evidence type="ECO:0000256" key="1">
    <source>
        <dbReference type="SAM" id="SignalP"/>
    </source>
</evidence>
<protein>
    <submittedName>
        <fullName evidence="3">Rhodanese-related sulfurtransferase</fullName>
    </submittedName>
</protein>
<dbReference type="Pfam" id="PF00581">
    <property type="entry name" value="Rhodanese"/>
    <property type="match status" value="1"/>
</dbReference>
<dbReference type="SMART" id="SM00450">
    <property type="entry name" value="RHOD"/>
    <property type="match status" value="1"/>
</dbReference>
<dbReference type="SUPFAM" id="SSF52821">
    <property type="entry name" value="Rhodanese/Cell cycle control phosphatase"/>
    <property type="match status" value="1"/>
</dbReference>
<dbReference type="STRING" id="634436.SAMN05216361_2844"/>
<gene>
    <name evidence="3" type="ORF">SAMN05216361_2844</name>
</gene>
<evidence type="ECO:0000313" key="4">
    <source>
        <dbReference type="Proteomes" id="UP000184520"/>
    </source>
</evidence>
<accession>A0A1M5LYR9</accession>
<feature type="signal peptide" evidence="1">
    <location>
        <begin position="1"/>
        <end position="22"/>
    </location>
</feature>
<dbReference type="OrthoDB" id="9814704at2"/>
<reference evidence="4" key="1">
    <citation type="submission" date="2016-11" db="EMBL/GenBank/DDBJ databases">
        <authorList>
            <person name="Varghese N."/>
            <person name="Submissions S."/>
        </authorList>
    </citation>
    <scope>NUCLEOTIDE SEQUENCE [LARGE SCALE GENOMIC DNA]</scope>
    <source>
        <strain evidence="4">CGMCC 1.8995</strain>
    </source>
</reference>
<dbReference type="GO" id="GO:0016740">
    <property type="term" value="F:transferase activity"/>
    <property type="evidence" value="ECO:0007669"/>
    <property type="project" value="UniProtKB-KW"/>
</dbReference>
<feature type="chain" id="PRO_5009912170" evidence="1">
    <location>
        <begin position="23"/>
        <end position="126"/>
    </location>
</feature>
<dbReference type="CDD" id="cd00158">
    <property type="entry name" value="RHOD"/>
    <property type="match status" value="1"/>
</dbReference>
<dbReference type="PANTHER" id="PTHR43031">
    <property type="entry name" value="FAD-DEPENDENT OXIDOREDUCTASE"/>
    <property type="match status" value="1"/>
</dbReference>
<dbReference type="Gene3D" id="3.40.250.10">
    <property type="entry name" value="Rhodanese-like domain"/>
    <property type="match status" value="1"/>
</dbReference>
<dbReference type="InterPro" id="IPR001763">
    <property type="entry name" value="Rhodanese-like_dom"/>
</dbReference>
<proteinExistence type="predicted"/>
<dbReference type="AlphaFoldDB" id="A0A1M5LYR9"/>
<dbReference type="EMBL" id="FQWD01000004">
    <property type="protein sequence ID" value="SHG70254.1"/>
    <property type="molecule type" value="Genomic_DNA"/>
</dbReference>
<name>A0A1M5LYR9_9ALTE</name>
<feature type="domain" description="Rhodanese" evidence="2">
    <location>
        <begin position="40"/>
        <end position="125"/>
    </location>
</feature>
<sequence length="126" mass="14096">MRLIQRFATGLCLSLFVWHAIADDTPAYITPVSVAELGEQGFDGVILDVRTPEEFAQAHIPNALNVPHPLLTNHLATLGKTDTPLLIYCRSGRRARIAMDQLHDLGFRKLYHLSGDMQAWQAYSKP</sequence>